<protein>
    <submittedName>
        <fullName evidence="1">Uncharacterized protein</fullName>
    </submittedName>
</protein>
<gene>
    <name evidence="1" type="ORF">RHMOL_Rhmol13G0124400</name>
</gene>
<accession>A0ACC0L7B8</accession>
<keyword evidence="2" id="KW-1185">Reference proteome</keyword>
<organism evidence="1 2">
    <name type="scientific">Rhododendron molle</name>
    <name type="common">Chinese azalea</name>
    <name type="synonym">Azalea mollis</name>
    <dbReference type="NCBI Taxonomy" id="49168"/>
    <lineage>
        <taxon>Eukaryota</taxon>
        <taxon>Viridiplantae</taxon>
        <taxon>Streptophyta</taxon>
        <taxon>Embryophyta</taxon>
        <taxon>Tracheophyta</taxon>
        <taxon>Spermatophyta</taxon>
        <taxon>Magnoliopsida</taxon>
        <taxon>eudicotyledons</taxon>
        <taxon>Gunneridae</taxon>
        <taxon>Pentapetalae</taxon>
        <taxon>asterids</taxon>
        <taxon>Ericales</taxon>
        <taxon>Ericaceae</taxon>
        <taxon>Ericoideae</taxon>
        <taxon>Rhodoreae</taxon>
        <taxon>Rhododendron</taxon>
    </lineage>
</organism>
<proteinExistence type="predicted"/>
<comment type="caution">
    <text evidence="1">The sequence shown here is derived from an EMBL/GenBank/DDBJ whole genome shotgun (WGS) entry which is preliminary data.</text>
</comment>
<reference evidence="1" key="1">
    <citation type="submission" date="2022-02" db="EMBL/GenBank/DDBJ databases">
        <title>Plant Genome Project.</title>
        <authorList>
            <person name="Zhang R.-G."/>
        </authorList>
    </citation>
    <scope>NUCLEOTIDE SEQUENCE</scope>
    <source>
        <strain evidence="1">AT1</strain>
    </source>
</reference>
<sequence length="90" mass="10282">METVVEMLQKSLDHLLPFSTTDDSNVPKDVKQGYFAVIAEDDYELEKFVIPLTYLTHLPSFKRPYIGASSRSVGFLRRGCTHTPLFSKRT</sequence>
<evidence type="ECO:0000313" key="2">
    <source>
        <dbReference type="Proteomes" id="UP001062846"/>
    </source>
</evidence>
<dbReference type="EMBL" id="CM046400">
    <property type="protein sequence ID" value="KAI8524113.1"/>
    <property type="molecule type" value="Genomic_DNA"/>
</dbReference>
<dbReference type="Proteomes" id="UP001062846">
    <property type="component" value="Chromosome 13"/>
</dbReference>
<evidence type="ECO:0000313" key="1">
    <source>
        <dbReference type="EMBL" id="KAI8524113.1"/>
    </source>
</evidence>
<name>A0ACC0L7B8_RHOML</name>